<keyword evidence="5 6" id="KW-0472">Membrane</keyword>
<dbReference type="EMBL" id="JACHFY010000017">
    <property type="protein sequence ID" value="MBB5254541.1"/>
    <property type="molecule type" value="Genomic_DNA"/>
</dbReference>
<sequence length="126" mass="13423">MVKRLDNAKVMRLHILATIIDALGGFLFRYDTGIIGSVLVYVTPLFHLTPPEVVILTAGTSLLASIGALAAGPITDKYGRKSLLVADGAMYAVFALLSAIATNSFLLILRRSLVGFAIGYSILEVN</sequence>
<dbReference type="RefSeq" id="WP_231113637.1">
    <property type="nucleotide sequence ID" value="NZ_CP045484.1"/>
</dbReference>
<dbReference type="GO" id="GO:0016020">
    <property type="term" value="C:membrane"/>
    <property type="evidence" value="ECO:0007669"/>
    <property type="project" value="UniProtKB-SubCell"/>
</dbReference>
<evidence type="ECO:0000256" key="4">
    <source>
        <dbReference type="ARBA" id="ARBA00022989"/>
    </source>
</evidence>
<organism evidence="8 9">
    <name type="scientific">Sulfurisphaera ohwakuensis</name>
    <dbReference type="NCBI Taxonomy" id="69656"/>
    <lineage>
        <taxon>Archaea</taxon>
        <taxon>Thermoproteota</taxon>
        <taxon>Thermoprotei</taxon>
        <taxon>Sulfolobales</taxon>
        <taxon>Sulfolobaceae</taxon>
        <taxon>Sulfurisphaera</taxon>
    </lineage>
</organism>
<dbReference type="Pfam" id="PF00083">
    <property type="entry name" value="Sugar_tr"/>
    <property type="match status" value="1"/>
</dbReference>
<comment type="subcellular location">
    <subcellularLocation>
        <location evidence="1">Membrane</location>
    </subcellularLocation>
</comment>
<feature type="transmembrane region" description="Helical" evidence="6">
    <location>
        <begin position="83"/>
        <end position="109"/>
    </location>
</feature>
<dbReference type="PROSITE" id="PS50850">
    <property type="entry name" value="MFS"/>
    <property type="match status" value="1"/>
</dbReference>
<dbReference type="Proteomes" id="UP000582213">
    <property type="component" value="Unassembled WGS sequence"/>
</dbReference>
<accession>A0A7J9RUP6</accession>
<dbReference type="PANTHER" id="PTHR48020:SF12">
    <property type="entry name" value="PROTON MYO-INOSITOL COTRANSPORTER"/>
    <property type="match status" value="1"/>
</dbReference>
<dbReference type="SUPFAM" id="SSF103473">
    <property type="entry name" value="MFS general substrate transporter"/>
    <property type="match status" value="1"/>
</dbReference>
<feature type="domain" description="Major facilitator superfamily (MFS) profile" evidence="7">
    <location>
        <begin position="17"/>
        <end position="126"/>
    </location>
</feature>
<dbReference type="Gene3D" id="1.20.1250.20">
    <property type="entry name" value="MFS general substrate transporter like domains"/>
    <property type="match status" value="1"/>
</dbReference>
<evidence type="ECO:0000256" key="2">
    <source>
        <dbReference type="ARBA" id="ARBA00022448"/>
    </source>
</evidence>
<evidence type="ECO:0000256" key="3">
    <source>
        <dbReference type="ARBA" id="ARBA00022692"/>
    </source>
</evidence>
<protein>
    <submittedName>
        <fullName evidence="8">MFS family permease</fullName>
    </submittedName>
</protein>
<reference evidence="8 9" key="1">
    <citation type="submission" date="2020-08" db="EMBL/GenBank/DDBJ databases">
        <title>Genomic Encyclopedia of Type Strains, Phase IV (KMG-IV): sequencing the most valuable type-strain genomes for metagenomic binning, comparative biology and taxonomic classification.</title>
        <authorList>
            <person name="Goeker M."/>
        </authorList>
    </citation>
    <scope>NUCLEOTIDE SEQUENCE [LARGE SCALE GENOMIC DNA]</scope>
    <source>
        <strain evidence="8 9">DSM 12421</strain>
    </source>
</reference>
<dbReference type="InterPro" id="IPR036259">
    <property type="entry name" value="MFS_trans_sf"/>
</dbReference>
<feature type="transmembrane region" description="Helical" evidence="6">
    <location>
        <begin position="53"/>
        <end position="71"/>
    </location>
</feature>
<keyword evidence="2" id="KW-0813">Transport</keyword>
<dbReference type="InterPro" id="IPR050814">
    <property type="entry name" value="Myo-inositol_Transporter"/>
</dbReference>
<comment type="caution">
    <text evidence="8">The sequence shown here is derived from an EMBL/GenBank/DDBJ whole genome shotgun (WGS) entry which is preliminary data.</text>
</comment>
<evidence type="ECO:0000313" key="9">
    <source>
        <dbReference type="Proteomes" id="UP000582213"/>
    </source>
</evidence>
<proteinExistence type="predicted"/>
<keyword evidence="3 6" id="KW-0812">Transmembrane</keyword>
<evidence type="ECO:0000256" key="6">
    <source>
        <dbReference type="SAM" id="Phobius"/>
    </source>
</evidence>
<dbReference type="GO" id="GO:0022857">
    <property type="term" value="F:transmembrane transporter activity"/>
    <property type="evidence" value="ECO:0007669"/>
    <property type="project" value="InterPro"/>
</dbReference>
<evidence type="ECO:0000256" key="5">
    <source>
        <dbReference type="ARBA" id="ARBA00023136"/>
    </source>
</evidence>
<feature type="transmembrane region" description="Helical" evidence="6">
    <location>
        <begin position="12"/>
        <end position="30"/>
    </location>
</feature>
<evidence type="ECO:0000259" key="7">
    <source>
        <dbReference type="PROSITE" id="PS50850"/>
    </source>
</evidence>
<name>A0A7J9RUP6_SULOH</name>
<evidence type="ECO:0000313" key="8">
    <source>
        <dbReference type="EMBL" id="MBB5254541.1"/>
    </source>
</evidence>
<dbReference type="InterPro" id="IPR005828">
    <property type="entry name" value="MFS_sugar_transport-like"/>
</dbReference>
<keyword evidence="4 6" id="KW-1133">Transmembrane helix</keyword>
<dbReference type="GeneID" id="42802345"/>
<evidence type="ECO:0000256" key="1">
    <source>
        <dbReference type="ARBA" id="ARBA00004370"/>
    </source>
</evidence>
<dbReference type="PANTHER" id="PTHR48020">
    <property type="entry name" value="PROTON MYO-INOSITOL COTRANSPORTER"/>
    <property type="match status" value="1"/>
</dbReference>
<gene>
    <name evidence="8" type="ORF">HNQ62_002315</name>
</gene>
<dbReference type="AlphaFoldDB" id="A0A7J9RUP6"/>
<dbReference type="InterPro" id="IPR020846">
    <property type="entry name" value="MFS_dom"/>
</dbReference>